<feature type="transmembrane region" description="Helical" evidence="5">
    <location>
        <begin position="302"/>
        <end position="324"/>
    </location>
</feature>
<feature type="transmembrane region" description="Helical" evidence="5">
    <location>
        <begin position="144"/>
        <end position="165"/>
    </location>
</feature>
<proteinExistence type="predicted"/>
<feature type="domain" description="Major facilitator superfamily (MFS) profile" evidence="6">
    <location>
        <begin position="211"/>
        <end position="386"/>
    </location>
</feature>
<evidence type="ECO:0000259" key="6">
    <source>
        <dbReference type="PROSITE" id="PS50850"/>
    </source>
</evidence>
<evidence type="ECO:0000256" key="2">
    <source>
        <dbReference type="ARBA" id="ARBA00022692"/>
    </source>
</evidence>
<gene>
    <name evidence="7" type="ORF">GEAM_4433</name>
</gene>
<keyword evidence="2 5" id="KW-0812">Transmembrane</keyword>
<dbReference type="Gene3D" id="1.20.1250.20">
    <property type="entry name" value="MFS general substrate transporter like domains"/>
    <property type="match status" value="2"/>
</dbReference>
<feature type="transmembrane region" description="Helical" evidence="5">
    <location>
        <begin position="278"/>
        <end position="296"/>
    </location>
</feature>
<dbReference type="PANTHER" id="PTHR23514">
    <property type="entry name" value="BYPASS OF STOP CODON PROTEIN 6"/>
    <property type="match status" value="1"/>
</dbReference>
<dbReference type="GO" id="GO:0022857">
    <property type="term" value="F:transmembrane transporter activity"/>
    <property type="evidence" value="ECO:0007669"/>
    <property type="project" value="InterPro"/>
</dbReference>
<dbReference type="InterPro" id="IPR011701">
    <property type="entry name" value="MFS"/>
</dbReference>
<dbReference type="SUPFAM" id="SSF103473">
    <property type="entry name" value="MFS general substrate transporter"/>
    <property type="match status" value="1"/>
</dbReference>
<keyword evidence="8" id="KW-1185">Reference proteome</keyword>
<evidence type="ECO:0000256" key="5">
    <source>
        <dbReference type="SAM" id="Phobius"/>
    </source>
</evidence>
<evidence type="ECO:0000256" key="3">
    <source>
        <dbReference type="ARBA" id="ARBA00022989"/>
    </source>
</evidence>
<dbReference type="STRING" id="910964.GEAM_4433"/>
<keyword evidence="3 5" id="KW-1133">Transmembrane helix</keyword>
<feature type="transmembrane region" description="Helical" evidence="5">
    <location>
        <begin position="210"/>
        <end position="229"/>
    </location>
</feature>
<accession>A0A085G0R2</accession>
<dbReference type="RefSeq" id="WP_034796209.1">
    <property type="nucleotide sequence ID" value="NZ_JMPJ01000076.1"/>
</dbReference>
<name>A0A085G0R2_EWIA3</name>
<keyword evidence="4 5" id="KW-0472">Membrane</keyword>
<feature type="transmembrane region" description="Helical" evidence="5">
    <location>
        <begin position="336"/>
        <end position="357"/>
    </location>
</feature>
<feature type="transmembrane region" description="Helical" evidence="5">
    <location>
        <begin position="363"/>
        <end position="382"/>
    </location>
</feature>
<sequence length="386" mass="40190">MSLQIATSITDSPVNRLATRAIFFVTGLAMGLWAALVPYAQVRTQAAAGDLGLLLLCLGSGSLLAMFGSGRLIGRFGCRSMIVIGIALFCLMLPPLAVLSDIRLLALSLFIFGMGIGLTDVAMNVQGTLIEQASDKPLMSGFHCLYSVGGIAGAGGGALLLSAGLPPLHSTGYAVALVVLITAFFFNRLLPTGGNEEASDEPGRKARPNFRLILMALMAMICFMGEGAVLDWGGVFLTQDRALALEHAGWGYAIFAITMSIMRLTGDAVVKKLGRKKVLVFGALLGIAGYLLVVLAPGWSNALIGFALVGIGVANIVPVLITLAGQEKVMPVNMSVAMVATLGYLGVLAGPAFIGFVAHLSSLTAAFAMMAALFIVISLGAYKLKY</sequence>
<dbReference type="Pfam" id="PF07690">
    <property type="entry name" value="MFS_1"/>
    <property type="match status" value="1"/>
</dbReference>
<feature type="transmembrane region" description="Helical" evidence="5">
    <location>
        <begin position="104"/>
        <end position="123"/>
    </location>
</feature>
<dbReference type="GeneID" id="78382177"/>
<evidence type="ECO:0000313" key="8">
    <source>
        <dbReference type="Proteomes" id="UP000028640"/>
    </source>
</evidence>
<feature type="transmembrane region" description="Helical" evidence="5">
    <location>
        <begin position="171"/>
        <end position="190"/>
    </location>
</feature>
<dbReference type="eggNOG" id="COG0738">
    <property type="taxonomic scope" value="Bacteria"/>
</dbReference>
<feature type="transmembrane region" description="Helical" evidence="5">
    <location>
        <begin position="249"/>
        <end position="266"/>
    </location>
</feature>
<dbReference type="InterPro" id="IPR051788">
    <property type="entry name" value="MFS_Transporter"/>
</dbReference>
<dbReference type="PROSITE" id="PS50850">
    <property type="entry name" value="MFS"/>
    <property type="match status" value="1"/>
</dbReference>
<organism evidence="7 8">
    <name type="scientific">Ewingella americana (strain ATCC 33852 / DSM 4580 / CCUG 14506 / JCM 5911 / LMG 7869 / NCTC 12157 / CDC 1468-78)</name>
    <dbReference type="NCBI Taxonomy" id="910964"/>
    <lineage>
        <taxon>Bacteria</taxon>
        <taxon>Pseudomonadati</taxon>
        <taxon>Pseudomonadota</taxon>
        <taxon>Gammaproteobacteria</taxon>
        <taxon>Enterobacterales</taxon>
        <taxon>Yersiniaceae</taxon>
        <taxon>Ewingella</taxon>
    </lineage>
</organism>
<feature type="transmembrane region" description="Helical" evidence="5">
    <location>
        <begin position="21"/>
        <end position="40"/>
    </location>
</feature>
<dbReference type="EMBL" id="JMPJ01000076">
    <property type="protein sequence ID" value="KFC77307.1"/>
    <property type="molecule type" value="Genomic_DNA"/>
</dbReference>
<feature type="transmembrane region" description="Helical" evidence="5">
    <location>
        <begin position="46"/>
        <end position="68"/>
    </location>
</feature>
<dbReference type="PANTHER" id="PTHR23514:SF13">
    <property type="entry name" value="INNER MEMBRANE PROTEIN YBJJ"/>
    <property type="match status" value="1"/>
</dbReference>
<dbReference type="Proteomes" id="UP000028640">
    <property type="component" value="Unassembled WGS sequence"/>
</dbReference>
<comment type="subcellular location">
    <subcellularLocation>
        <location evidence="1">Membrane</location>
        <topology evidence="1">Multi-pass membrane protein</topology>
    </subcellularLocation>
</comment>
<evidence type="ECO:0000256" key="1">
    <source>
        <dbReference type="ARBA" id="ARBA00004141"/>
    </source>
</evidence>
<reference evidence="7 8" key="1">
    <citation type="submission" date="2014-05" db="EMBL/GenBank/DDBJ databases">
        <title>ATOL: Assembling a taxonomically balanced genome-scale reconstruction of the evolutionary history of the Enterobacteriaceae.</title>
        <authorList>
            <person name="Plunkett G.III."/>
            <person name="Neeno-Eckwall E.C."/>
            <person name="Glasner J.D."/>
            <person name="Perna N.T."/>
        </authorList>
    </citation>
    <scope>NUCLEOTIDE SEQUENCE [LARGE SCALE GENOMIC DNA]</scope>
    <source>
        <strain evidence="7 8">ATCC 33852</strain>
    </source>
</reference>
<feature type="transmembrane region" description="Helical" evidence="5">
    <location>
        <begin position="80"/>
        <end position="98"/>
    </location>
</feature>
<evidence type="ECO:0000313" key="7">
    <source>
        <dbReference type="EMBL" id="KFC77307.1"/>
    </source>
</evidence>
<dbReference type="InterPro" id="IPR036259">
    <property type="entry name" value="MFS_trans_sf"/>
</dbReference>
<protein>
    <submittedName>
        <fullName evidence="7">MosC family membrane protein</fullName>
    </submittedName>
</protein>
<dbReference type="OrthoDB" id="9810941at2"/>
<dbReference type="InterPro" id="IPR020846">
    <property type="entry name" value="MFS_dom"/>
</dbReference>
<dbReference type="AlphaFoldDB" id="A0A085G0R2"/>
<comment type="caution">
    <text evidence="7">The sequence shown here is derived from an EMBL/GenBank/DDBJ whole genome shotgun (WGS) entry which is preliminary data.</text>
</comment>
<dbReference type="GO" id="GO:0016020">
    <property type="term" value="C:membrane"/>
    <property type="evidence" value="ECO:0007669"/>
    <property type="project" value="UniProtKB-SubCell"/>
</dbReference>
<evidence type="ECO:0000256" key="4">
    <source>
        <dbReference type="ARBA" id="ARBA00023136"/>
    </source>
</evidence>
<dbReference type="CDD" id="cd17393">
    <property type="entry name" value="MFS_MosC_like"/>
    <property type="match status" value="1"/>
</dbReference>